<dbReference type="PANTHER" id="PTHR33994">
    <property type="entry name" value="OS04G0515000 PROTEIN"/>
    <property type="match status" value="1"/>
</dbReference>
<proteinExistence type="predicted"/>
<dbReference type="EMBL" id="CM029046">
    <property type="protein sequence ID" value="KAG2591183.1"/>
    <property type="molecule type" value="Genomic_DNA"/>
</dbReference>
<dbReference type="AlphaFoldDB" id="A0A8T0S308"/>
<protein>
    <submittedName>
        <fullName evidence="2">Uncharacterized protein</fullName>
    </submittedName>
</protein>
<reference evidence="2" key="1">
    <citation type="submission" date="2020-05" db="EMBL/GenBank/DDBJ databases">
        <title>WGS assembly of Panicum virgatum.</title>
        <authorList>
            <person name="Lovell J.T."/>
            <person name="Jenkins J."/>
            <person name="Shu S."/>
            <person name="Juenger T.E."/>
            <person name="Schmutz J."/>
        </authorList>
    </citation>
    <scope>NUCLEOTIDE SEQUENCE</scope>
    <source>
        <strain evidence="2">AP13</strain>
    </source>
</reference>
<gene>
    <name evidence="2" type="ORF">PVAP13_5NG437700</name>
</gene>
<dbReference type="Proteomes" id="UP000823388">
    <property type="component" value="Chromosome 5N"/>
</dbReference>
<name>A0A8T0S308_PANVG</name>
<keyword evidence="1" id="KW-0472">Membrane</keyword>
<evidence type="ECO:0000313" key="2">
    <source>
        <dbReference type="EMBL" id="KAG2591183.1"/>
    </source>
</evidence>
<feature type="transmembrane region" description="Helical" evidence="1">
    <location>
        <begin position="24"/>
        <end position="51"/>
    </location>
</feature>
<organism evidence="2 3">
    <name type="scientific">Panicum virgatum</name>
    <name type="common">Blackwell switchgrass</name>
    <dbReference type="NCBI Taxonomy" id="38727"/>
    <lineage>
        <taxon>Eukaryota</taxon>
        <taxon>Viridiplantae</taxon>
        <taxon>Streptophyta</taxon>
        <taxon>Embryophyta</taxon>
        <taxon>Tracheophyta</taxon>
        <taxon>Spermatophyta</taxon>
        <taxon>Magnoliopsida</taxon>
        <taxon>Liliopsida</taxon>
        <taxon>Poales</taxon>
        <taxon>Poaceae</taxon>
        <taxon>PACMAD clade</taxon>
        <taxon>Panicoideae</taxon>
        <taxon>Panicodae</taxon>
        <taxon>Paniceae</taxon>
        <taxon>Panicinae</taxon>
        <taxon>Panicum</taxon>
        <taxon>Panicum sect. Hiantes</taxon>
    </lineage>
</organism>
<keyword evidence="3" id="KW-1185">Reference proteome</keyword>
<accession>A0A8T0S308</accession>
<dbReference type="PANTHER" id="PTHR33994:SF24">
    <property type="entry name" value="OS01G0712500 PROTEIN"/>
    <property type="match status" value="1"/>
</dbReference>
<keyword evidence="1" id="KW-0812">Transmembrane</keyword>
<evidence type="ECO:0000313" key="3">
    <source>
        <dbReference type="Proteomes" id="UP000823388"/>
    </source>
</evidence>
<sequence>MELKKDDDAAGVSRRDESETSLCYWIAMALLCPFIYTVVSFYVVVLVLALARASETIDVGDHPISSVVQLVGAKGLVSALAPGAAAASPAFDLLMRVDNGHIFDQCREGGGITVSYAGVPLAQGRTPSFCVGAKEAMTFTVNATTDGSAGVPGDLFRLMSAERRWGVPQLEVRMQLGRPGWELYAWSIDLDG</sequence>
<evidence type="ECO:0000256" key="1">
    <source>
        <dbReference type="SAM" id="Phobius"/>
    </source>
</evidence>
<keyword evidence="1" id="KW-1133">Transmembrane helix</keyword>
<comment type="caution">
    <text evidence="2">The sequence shown here is derived from an EMBL/GenBank/DDBJ whole genome shotgun (WGS) entry which is preliminary data.</text>
</comment>